<dbReference type="GO" id="GO:0003964">
    <property type="term" value="F:RNA-directed DNA polymerase activity"/>
    <property type="evidence" value="ECO:0007669"/>
    <property type="project" value="UniProtKB-KW"/>
</dbReference>
<feature type="region of interest" description="Disordered" evidence="1">
    <location>
        <begin position="1"/>
        <end position="44"/>
    </location>
</feature>
<keyword evidence="3" id="KW-1185">Reference proteome</keyword>
<dbReference type="OrthoDB" id="1751077at2759"/>
<gene>
    <name evidence="2" type="ORF">G2W53_040111</name>
</gene>
<keyword evidence="2" id="KW-0808">Transferase</keyword>
<dbReference type="Proteomes" id="UP000634136">
    <property type="component" value="Unassembled WGS sequence"/>
</dbReference>
<accession>A0A834W3F0</accession>
<dbReference type="AlphaFoldDB" id="A0A834W3F0"/>
<evidence type="ECO:0000256" key="1">
    <source>
        <dbReference type="SAM" id="MobiDB-lite"/>
    </source>
</evidence>
<comment type="caution">
    <text evidence="2">The sequence shown here is derived from an EMBL/GenBank/DDBJ whole genome shotgun (WGS) entry which is preliminary data.</text>
</comment>
<evidence type="ECO:0000313" key="3">
    <source>
        <dbReference type="Proteomes" id="UP000634136"/>
    </source>
</evidence>
<organism evidence="2 3">
    <name type="scientific">Senna tora</name>
    <dbReference type="NCBI Taxonomy" id="362788"/>
    <lineage>
        <taxon>Eukaryota</taxon>
        <taxon>Viridiplantae</taxon>
        <taxon>Streptophyta</taxon>
        <taxon>Embryophyta</taxon>
        <taxon>Tracheophyta</taxon>
        <taxon>Spermatophyta</taxon>
        <taxon>Magnoliopsida</taxon>
        <taxon>eudicotyledons</taxon>
        <taxon>Gunneridae</taxon>
        <taxon>Pentapetalae</taxon>
        <taxon>rosids</taxon>
        <taxon>fabids</taxon>
        <taxon>Fabales</taxon>
        <taxon>Fabaceae</taxon>
        <taxon>Caesalpinioideae</taxon>
        <taxon>Cassia clade</taxon>
        <taxon>Senna</taxon>
    </lineage>
</organism>
<dbReference type="EMBL" id="JAAIUW010000012">
    <property type="protein sequence ID" value="KAF7807950.1"/>
    <property type="molecule type" value="Genomic_DNA"/>
</dbReference>
<reference evidence="2" key="1">
    <citation type="submission" date="2020-09" db="EMBL/GenBank/DDBJ databases">
        <title>Genome-Enabled Discovery of Anthraquinone Biosynthesis in Senna tora.</title>
        <authorList>
            <person name="Kang S.-H."/>
            <person name="Pandey R.P."/>
            <person name="Lee C.-M."/>
            <person name="Sim J.-S."/>
            <person name="Jeong J.-T."/>
            <person name="Choi B.-S."/>
            <person name="Jung M."/>
            <person name="Ginzburg D."/>
            <person name="Zhao K."/>
            <person name="Won S.Y."/>
            <person name="Oh T.-J."/>
            <person name="Yu Y."/>
            <person name="Kim N.-H."/>
            <person name="Lee O.R."/>
            <person name="Lee T.-H."/>
            <person name="Bashyal P."/>
            <person name="Kim T.-S."/>
            <person name="Lee W.-H."/>
            <person name="Kawkins C."/>
            <person name="Kim C.-K."/>
            <person name="Kim J.S."/>
            <person name="Ahn B.O."/>
            <person name="Rhee S.Y."/>
            <person name="Sohng J.K."/>
        </authorList>
    </citation>
    <scope>NUCLEOTIDE SEQUENCE</scope>
    <source>
        <tissue evidence="2">Leaf</tissue>
    </source>
</reference>
<dbReference type="PANTHER" id="PTHR33116">
    <property type="entry name" value="REVERSE TRANSCRIPTASE ZINC-BINDING DOMAIN-CONTAINING PROTEIN-RELATED-RELATED"/>
    <property type="match status" value="1"/>
</dbReference>
<sequence>MQCTYSDARIGEAENEEDEEETRRRRASNGEVNDAGEDEEEKSVDSALGQEVLGLVRLGGVLLSSMFLRPMINFLGILLRRCSDVCPFLKFGIGKETQFLLISIYCALTSYLANEYNLRTVDSVLVEYAELAGQRMNVTKSFLVFSPTIRHNNKKHMANFFNLKFHATLGKYLGTYIDCKESKAHVIHETLNKIESKLQVWKSKLLSQATSLALSTLSSKYLNANGNLSVSTNASWRWKAIFRSKDVIFSNLQWQIGDGKSINSNHQAWWPMLRDQQLITTTIADLIKHNCTWNVSLLNKVHDTNTAALIANIPLSVTGVRDKLVWTGASDGHYRVKDAYKCIVARTSNRNPPSPSGTPEDHHILAFMVVVLQVLWRCCNLRVMEGRKVDPHAAIKMIYSSWNFYTLSFANHNHATNQANQVSQPSNHRKWSTIDSLPHSGISIVIAVKRYGNGGHGPNTRRIFIKVFRSREVLCHAVYTLRQQEDLQLKNLMVIRKGIHLAINISSNRSCCNIVVLQKNIADLVQSGYKSNRRLQVVGTDIKNLLLNYGTYNVFFFRCCLRMSKKLTSCHLYKLMFVTHYLAVIRGAASSPAIYSRYHICYSPSNCD</sequence>
<proteinExistence type="predicted"/>
<keyword evidence="2" id="KW-0548">Nucleotidyltransferase</keyword>
<keyword evidence="2" id="KW-0695">RNA-directed DNA polymerase</keyword>
<dbReference type="PANTHER" id="PTHR33116:SF78">
    <property type="entry name" value="OS12G0587133 PROTEIN"/>
    <property type="match status" value="1"/>
</dbReference>
<protein>
    <submittedName>
        <fullName evidence="2">Reverse transcriptase zinc-binding domain</fullName>
    </submittedName>
</protein>
<name>A0A834W3F0_9FABA</name>
<evidence type="ECO:0000313" key="2">
    <source>
        <dbReference type="EMBL" id="KAF7807950.1"/>
    </source>
</evidence>